<dbReference type="PROSITE" id="PS50801">
    <property type="entry name" value="STAS"/>
    <property type="match status" value="1"/>
</dbReference>
<dbReference type="InterPro" id="IPR002645">
    <property type="entry name" value="STAS_dom"/>
</dbReference>
<name>A0A5C8F703_BRAPL</name>
<dbReference type="EMBL" id="SAXY01000018">
    <property type="protein sequence ID" value="TXJ45224.1"/>
    <property type="molecule type" value="Genomic_DNA"/>
</dbReference>
<dbReference type="SUPFAM" id="SSF52091">
    <property type="entry name" value="SpoIIaa-like"/>
    <property type="match status" value="1"/>
</dbReference>
<accession>A0A5C8F703</accession>
<dbReference type="Proteomes" id="UP000323176">
    <property type="component" value="Unassembled WGS sequence"/>
</dbReference>
<organism evidence="2 3">
    <name type="scientific">Brachyspira pilosicoli</name>
    <name type="common">Serpulina pilosicoli</name>
    <dbReference type="NCBI Taxonomy" id="52584"/>
    <lineage>
        <taxon>Bacteria</taxon>
        <taxon>Pseudomonadati</taxon>
        <taxon>Spirochaetota</taxon>
        <taxon>Spirochaetia</taxon>
        <taxon>Brachyspirales</taxon>
        <taxon>Brachyspiraceae</taxon>
        <taxon>Brachyspira</taxon>
    </lineage>
</organism>
<gene>
    <name evidence="2" type="ORF">EPJ72_02850</name>
</gene>
<evidence type="ECO:0000313" key="2">
    <source>
        <dbReference type="EMBL" id="TXJ45224.1"/>
    </source>
</evidence>
<proteinExistence type="predicted"/>
<feature type="domain" description="STAS" evidence="1">
    <location>
        <begin position="1"/>
        <end position="82"/>
    </location>
</feature>
<dbReference type="AlphaFoldDB" id="A0A5C8F703"/>
<reference evidence="2 3" key="1">
    <citation type="journal article" date="1992" name="Lakartidningen">
        <title>[Penicillin V and not amoxicillin is the first choice preparation in acute otitis].</title>
        <authorList>
            <person name="Kamme C."/>
            <person name="Lundgren K."/>
            <person name="Prellner K."/>
        </authorList>
    </citation>
    <scope>NUCLEOTIDE SEQUENCE [LARGE SCALE GENOMIC DNA]</scope>
    <source>
        <strain evidence="2 3">PC5538III-hc</strain>
    </source>
</reference>
<evidence type="ECO:0000259" key="1">
    <source>
        <dbReference type="PROSITE" id="PS50801"/>
    </source>
</evidence>
<evidence type="ECO:0000313" key="3">
    <source>
        <dbReference type="Proteomes" id="UP000323176"/>
    </source>
</evidence>
<comment type="caution">
    <text evidence="2">The sequence shown here is derived from an EMBL/GenBank/DDBJ whole genome shotgun (WGS) entry which is preliminary data.</text>
</comment>
<dbReference type="OrthoDB" id="308131at2"/>
<sequence>MSVIEIDENLNIRTMSKYFKNVIKAANYNEDTTIKFPEDSHLDLAGLQILYSIKKELDKNQKKLIVEGLDNSFIEYLNMVNN</sequence>
<protein>
    <submittedName>
        <fullName evidence="2">Anti-anti-sigma factor</fullName>
    </submittedName>
</protein>
<dbReference type="InterPro" id="IPR036513">
    <property type="entry name" value="STAS_dom_sf"/>
</dbReference>